<accession>A0A3A4NXJ6</accession>
<organism evidence="1 2">
    <name type="scientific">Abyssobacteria bacterium (strain SURF_5)</name>
    <dbReference type="NCBI Taxonomy" id="2093360"/>
    <lineage>
        <taxon>Bacteria</taxon>
        <taxon>Pseudomonadati</taxon>
        <taxon>Candidatus Hydrogenedentota</taxon>
        <taxon>Candidatus Abyssobacteria</taxon>
    </lineage>
</organism>
<proteinExistence type="predicted"/>
<evidence type="ECO:0000313" key="1">
    <source>
        <dbReference type="EMBL" id="RJP23305.1"/>
    </source>
</evidence>
<dbReference type="EMBL" id="QZKU01000047">
    <property type="protein sequence ID" value="RJP23305.1"/>
    <property type="molecule type" value="Genomic_DNA"/>
</dbReference>
<name>A0A3A4NXJ6_ABYX5</name>
<protein>
    <submittedName>
        <fullName evidence="1">Uncharacterized protein</fullName>
    </submittedName>
</protein>
<comment type="caution">
    <text evidence="1">The sequence shown here is derived from an EMBL/GenBank/DDBJ whole genome shotgun (WGS) entry which is preliminary data.</text>
</comment>
<sequence>MKAPGKINPSARQNMIWSVSHSKRGNMHAMSAVRGSSFLRHLTSKTCDCFRNKLPFFRLGKDIWDVHFRLPIDRFPP</sequence>
<evidence type="ECO:0000313" key="2">
    <source>
        <dbReference type="Proteomes" id="UP000265882"/>
    </source>
</evidence>
<dbReference type="AlphaFoldDB" id="A0A3A4NXJ6"/>
<reference evidence="1 2" key="1">
    <citation type="journal article" date="2017" name="ISME J.">
        <title>Energy and carbon metabolisms in a deep terrestrial subsurface fluid microbial community.</title>
        <authorList>
            <person name="Momper L."/>
            <person name="Jungbluth S.P."/>
            <person name="Lee M.D."/>
            <person name="Amend J.P."/>
        </authorList>
    </citation>
    <scope>NUCLEOTIDE SEQUENCE [LARGE SCALE GENOMIC DNA]</scope>
    <source>
        <strain evidence="1">SURF_5</strain>
    </source>
</reference>
<dbReference type="Proteomes" id="UP000265882">
    <property type="component" value="Unassembled WGS sequence"/>
</dbReference>
<gene>
    <name evidence="1" type="ORF">C4520_06560</name>
</gene>